<evidence type="ECO:0000256" key="1">
    <source>
        <dbReference type="ARBA" id="ARBA00009972"/>
    </source>
</evidence>
<dbReference type="SUPFAM" id="SSF55831">
    <property type="entry name" value="Thymidylate synthase/dCMP hydroxymethylase"/>
    <property type="match status" value="1"/>
</dbReference>
<dbReference type="Gene3D" id="3.30.572.10">
    <property type="entry name" value="Thymidylate synthase/dCMP hydroxymethylase domain"/>
    <property type="match status" value="1"/>
</dbReference>
<dbReference type="PRINTS" id="PR00108">
    <property type="entry name" value="THYMDSNTHASE"/>
</dbReference>
<dbReference type="HAMAP" id="MF_00008">
    <property type="entry name" value="Thymidy_synth_bact"/>
    <property type="match status" value="1"/>
</dbReference>
<feature type="domain" description="Thymidylate synthase/dCMP hydroxymethylase" evidence="5">
    <location>
        <begin position="14"/>
        <end position="328"/>
    </location>
</feature>
<evidence type="ECO:0000256" key="2">
    <source>
        <dbReference type="ARBA" id="ARBA00011947"/>
    </source>
</evidence>
<dbReference type="CDD" id="cd00351">
    <property type="entry name" value="TS_Pyrimidine_HMase"/>
    <property type="match status" value="1"/>
</dbReference>
<dbReference type="GO" id="GO:0032259">
    <property type="term" value="P:methylation"/>
    <property type="evidence" value="ECO:0007669"/>
    <property type="project" value="UniProtKB-KW"/>
</dbReference>
<dbReference type="InterPro" id="IPR036926">
    <property type="entry name" value="Thymidate_synth/dCMP_Mease_sf"/>
</dbReference>
<keyword evidence="4" id="KW-0808">Transferase</keyword>
<dbReference type="Pfam" id="PF00303">
    <property type="entry name" value="Thymidylat_synt"/>
    <property type="match status" value="1"/>
</dbReference>
<organism evidence="6">
    <name type="scientific">uncultured Caudovirales phage</name>
    <dbReference type="NCBI Taxonomy" id="2100421"/>
    <lineage>
        <taxon>Viruses</taxon>
        <taxon>Duplodnaviria</taxon>
        <taxon>Heunggongvirae</taxon>
        <taxon>Uroviricota</taxon>
        <taxon>Caudoviricetes</taxon>
        <taxon>Peduoviridae</taxon>
        <taxon>Maltschvirus</taxon>
        <taxon>Maltschvirus maltsch</taxon>
    </lineage>
</organism>
<dbReference type="GO" id="GO:0004799">
    <property type="term" value="F:thymidylate synthase activity"/>
    <property type="evidence" value="ECO:0007669"/>
    <property type="project" value="UniProtKB-EC"/>
</dbReference>
<keyword evidence="3" id="KW-0489">Methyltransferase</keyword>
<dbReference type="EC" id="2.1.1.45" evidence="2"/>
<dbReference type="InterPro" id="IPR023451">
    <property type="entry name" value="Thymidate_synth/dCMP_Mease_dom"/>
</dbReference>
<dbReference type="PANTHER" id="PTHR11548">
    <property type="entry name" value="THYMIDYLATE SYNTHASE 1"/>
    <property type="match status" value="1"/>
</dbReference>
<evidence type="ECO:0000256" key="4">
    <source>
        <dbReference type="ARBA" id="ARBA00022679"/>
    </source>
</evidence>
<protein>
    <recommendedName>
        <fullName evidence="2">thymidylate synthase</fullName>
        <ecNumber evidence="2">2.1.1.45</ecNumber>
    </recommendedName>
</protein>
<evidence type="ECO:0000259" key="5">
    <source>
        <dbReference type="Pfam" id="PF00303"/>
    </source>
</evidence>
<evidence type="ECO:0000256" key="3">
    <source>
        <dbReference type="ARBA" id="ARBA00022603"/>
    </source>
</evidence>
<name>A0A6J5T3G8_9CAUD</name>
<dbReference type="NCBIfam" id="TIGR03284">
    <property type="entry name" value="thym_sym"/>
    <property type="match status" value="1"/>
</dbReference>
<accession>A0A6J5T3G8</accession>
<comment type="similarity">
    <text evidence="1">Belongs to the thymidylate synthase family.</text>
</comment>
<dbReference type="InterPro" id="IPR000398">
    <property type="entry name" value="Thymidylate_synthase"/>
</dbReference>
<dbReference type="InterPro" id="IPR045097">
    <property type="entry name" value="Thymidate_synth/dCMP_Mease"/>
</dbReference>
<dbReference type="PANTHER" id="PTHR11548:SF1">
    <property type="entry name" value="THYMIDYLATE SYNTHASE 1"/>
    <property type="match status" value="1"/>
</dbReference>
<gene>
    <name evidence="6" type="ORF">UFOVP1655_51</name>
</gene>
<sequence length="328" mass="38444">MNNIEPMDRPMDCYYELLQDILDNGNDSDDRTGTGTLSLFGKHLEFDLKKGFPLLPGKFTPFKLVANELLWFLSGSTDNEELRRMNGNDKPTIWEEWADEDGDLGCIYGYQWRKWWCDGVTYVDQIDNLIEGLIERPFSRRHFVSAWNVADLPDEGVSPKDNVKNNKMALAPCHAFFQFGVRKLSFFERTKYCPSDIQPSEYYEEEYHKIMDDMKTPRYALSCHLYQRSCDTFLGLPFNIASYALLTHMIANVVDMIPDRLHISFGDVHLYKNHIEQANELLSRDLYEYKLPKLVIDRKYHSIDDFHIESYDLQKYNYHPTIKAPIAI</sequence>
<evidence type="ECO:0000313" key="6">
    <source>
        <dbReference type="EMBL" id="CAB4222188.1"/>
    </source>
</evidence>
<reference evidence="6" key="1">
    <citation type="submission" date="2020-05" db="EMBL/GenBank/DDBJ databases">
        <authorList>
            <person name="Chiriac C."/>
            <person name="Salcher M."/>
            <person name="Ghai R."/>
            <person name="Kavagutti S V."/>
        </authorList>
    </citation>
    <scope>NUCLEOTIDE SEQUENCE</scope>
</reference>
<dbReference type="EMBL" id="LR797523">
    <property type="protein sequence ID" value="CAB4222188.1"/>
    <property type="molecule type" value="Genomic_DNA"/>
</dbReference>
<dbReference type="GO" id="GO:0006231">
    <property type="term" value="P:dTMP biosynthetic process"/>
    <property type="evidence" value="ECO:0007669"/>
    <property type="project" value="InterPro"/>
</dbReference>
<proteinExistence type="inferred from homology"/>